<protein>
    <submittedName>
        <fullName evidence="1">Uncharacterized protein</fullName>
    </submittedName>
</protein>
<organism evidence="1 2">
    <name type="scientific">Anabarilius grahami</name>
    <name type="common">Kanglang fish</name>
    <name type="synonym">Barilius grahami</name>
    <dbReference type="NCBI Taxonomy" id="495550"/>
    <lineage>
        <taxon>Eukaryota</taxon>
        <taxon>Metazoa</taxon>
        <taxon>Chordata</taxon>
        <taxon>Craniata</taxon>
        <taxon>Vertebrata</taxon>
        <taxon>Euteleostomi</taxon>
        <taxon>Actinopterygii</taxon>
        <taxon>Neopterygii</taxon>
        <taxon>Teleostei</taxon>
        <taxon>Ostariophysi</taxon>
        <taxon>Cypriniformes</taxon>
        <taxon>Xenocyprididae</taxon>
        <taxon>Xenocypridinae</taxon>
        <taxon>Xenocypridinae incertae sedis</taxon>
        <taxon>Anabarilius</taxon>
    </lineage>
</organism>
<comment type="caution">
    <text evidence="1">The sequence shown here is derived from an EMBL/GenBank/DDBJ whole genome shotgun (WGS) entry which is preliminary data.</text>
</comment>
<evidence type="ECO:0000313" key="1">
    <source>
        <dbReference type="EMBL" id="ROI81910.1"/>
    </source>
</evidence>
<gene>
    <name evidence="1" type="ORF">DPX16_22145</name>
</gene>
<evidence type="ECO:0000313" key="2">
    <source>
        <dbReference type="Proteomes" id="UP000281406"/>
    </source>
</evidence>
<dbReference type="OrthoDB" id="5382468at2759"/>
<accession>A0A3N0XNF6</accession>
<keyword evidence="2" id="KW-1185">Reference proteome</keyword>
<dbReference type="EMBL" id="RJVU01067793">
    <property type="protein sequence ID" value="ROI81910.1"/>
    <property type="molecule type" value="Genomic_DNA"/>
</dbReference>
<dbReference type="Proteomes" id="UP000281406">
    <property type="component" value="Unassembled WGS sequence"/>
</dbReference>
<reference evidence="1 2" key="1">
    <citation type="submission" date="2018-10" db="EMBL/GenBank/DDBJ databases">
        <title>Genome assembly for a Yunnan-Guizhou Plateau 3E fish, Anabarilius grahami (Regan), and its evolutionary and genetic applications.</title>
        <authorList>
            <person name="Jiang W."/>
        </authorList>
    </citation>
    <scope>NUCLEOTIDE SEQUENCE [LARGE SCALE GENOMIC DNA]</scope>
    <source>
        <strain evidence="1">AG-KIZ</strain>
        <tissue evidence="1">Muscle</tissue>
    </source>
</reference>
<proteinExistence type="predicted"/>
<name>A0A3N0XNF6_ANAGA</name>
<dbReference type="AlphaFoldDB" id="A0A3N0XNF6"/>
<sequence length="88" mass="10084">MRKTSRYHMLCSMANTGCLLLSGSGMLTHSLQCPPAFLYLPEVVSRMSGAIQGNKASFENSQRRGRWNNKDGNIKERKRKVWENEIHE</sequence>